<feature type="non-terminal residue" evidence="2">
    <location>
        <position position="169"/>
    </location>
</feature>
<evidence type="ECO:0000313" key="2">
    <source>
        <dbReference type="EMBL" id="CAE7378303.1"/>
    </source>
</evidence>
<protein>
    <submittedName>
        <fullName evidence="2">SKOR protein</fullName>
    </submittedName>
</protein>
<proteinExistence type="predicted"/>
<dbReference type="Gene3D" id="2.60.120.10">
    <property type="entry name" value="Jelly Rolls"/>
    <property type="match status" value="1"/>
</dbReference>
<dbReference type="CDD" id="cd00038">
    <property type="entry name" value="CAP_ED"/>
    <property type="match status" value="1"/>
</dbReference>
<feature type="non-terminal residue" evidence="2">
    <location>
        <position position="1"/>
    </location>
</feature>
<dbReference type="OrthoDB" id="430939at2759"/>
<dbReference type="Pfam" id="PF00027">
    <property type="entry name" value="cNMP_binding"/>
    <property type="match status" value="1"/>
</dbReference>
<keyword evidence="3" id="KW-1185">Reference proteome</keyword>
<reference evidence="2" key="1">
    <citation type="submission" date="2021-02" db="EMBL/GenBank/DDBJ databases">
        <authorList>
            <person name="Dougan E. K."/>
            <person name="Rhodes N."/>
            <person name="Thang M."/>
            <person name="Chan C."/>
        </authorList>
    </citation>
    <scope>NUCLEOTIDE SEQUENCE</scope>
</reference>
<dbReference type="AlphaFoldDB" id="A0A812Q6Y7"/>
<dbReference type="Proteomes" id="UP000649617">
    <property type="component" value="Unassembled WGS sequence"/>
</dbReference>
<dbReference type="InterPro" id="IPR000595">
    <property type="entry name" value="cNMP-bd_dom"/>
</dbReference>
<dbReference type="InterPro" id="IPR014710">
    <property type="entry name" value="RmlC-like_jellyroll"/>
</dbReference>
<accession>A0A812Q6Y7</accession>
<dbReference type="EMBL" id="CAJNIZ010015832">
    <property type="protein sequence ID" value="CAE7378303.1"/>
    <property type="molecule type" value="Genomic_DNA"/>
</dbReference>
<feature type="domain" description="Cyclic nucleotide-binding" evidence="1">
    <location>
        <begin position="1"/>
        <end position="74"/>
    </location>
</feature>
<evidence type="ECO:0000259" key="1">
    <source>
        <dbReference type="PROSITE" id="PS50042"/>
    </source>
</evidence>
<dbReference type="InterPro" id="IPR018490">
    <property type="entry name" value="cNMP-bd_dom_sf"/>
</dbReference>
<organism evidence="2 3">
    <name type="scientific">Symbiodinium pilosum</name>
    <name type="common">Dinoflagellate</name>
    <dbReference type="NCBI Taxonomy" id="2952"/>
    <lineage>
        <taxon>Eukaryota</taxon>
        <taxon>Sar</taxon>
        <taxon>Alveolata</taxon>
        <taxon>Dinophyceae</taxon>
        <taxon>Suessiales</taxon>
        <taxon>Symbiodiniaceae</taxon>
        <taxon>Symbiodinium</taxon>
    </lineage>
</organism>
<dbReference type="PROSITE" id="PS50042">
    <property type="entry name" value="CNMP_BINDING_3"/>
    <property type="match status" value="1"/>
</dbReference>
<dbReference type="SUPFAM" id="SSF51206">
    <property type="entry name" value="cAMP-binding domain-like"/>
    <property type="match status" value="1"/>
</dbReference>
<evidence type="ECO:0000313" key="3">
    <source>
        <dbReference type="Proteomes" id="UP000649617"/>
    </source>
</evidence>
<sequence length="169" mass="18635">GVVVAERSGRAIARISPGATFGELAMLGQSPERAVTIRAVTLCFLMSIQSSVFHQALEQFPEEKDRFSDDSLQNQREGPRVVWPCLRGESSRLLYLLDLYAEKFSCDTGDRRLGQAPLNEAAILVLDGEVSVLTREGEELQVLTAGCCWNERILAGARAKQTERLVPIT</sequence>
<gene>
    <name evidence="2" type="primary">SKOR</name>
    <name evidence="2" type="ORF">SPIL2461_LOCUS9201</name>
</gene>
<comment type="caution">
    <text evidence="2">The sequence shown here is derived from an EMBL/GenBank/DDBJ whole genome shotgun (WGS) entry which is preliminary data.</text>
</comment>
<name>A0A812Q6Y7_SYMPI</name>